<accession>A0A9Q0J9A2</accession>
<protein>
    <submittedName>
        <fullName evidence="2">Uncharacterized protein</fullName>
    </submittedName>
</protein>
<evidence type="ECO:0000313" key="3">
    <source>
        <dbReference type="Proteomes" id="UP001141552"/>
    </source>
</evidence>
<dbReference type="GO" id="GO:0006368">
    <property type="term" value="P:transcription elongation by RNA polymerase II"/>
    <property type="evidence" value="ECO:0007669"/>
    <property type="project" value="InterPro"/>
</dbReference>
<dbReference type="PANTHER" id="PTHR47543:SF2">
    <property type="entry name" value="RNA POLYMERASE II TRANSCRIPTION FACTOR SIII SUBUNIT A"/>
    <property type="match status" value="1"/>
</dbReference>
<feature type="non-terminal residue" evidence="2">
    <location>
        <position position="1"/>
    </location>
</feature>
<organism evidence="2 3">
    <name type="scientific">Turnera subulata</name>
    <dbReference type="NCBI Taxonomy" id="218843"/>
    <lineage>
        <taxon>Eukaryota</taxon>
        <taxon>Viridiplantae</taxon>
        <taxon>Streptophyta</taxon>
        <taxon>Embryophyta</taxon>
        <taxon>Tracheophyta</taxon>
        <taxon>Spermatophyta</taxon>
        <taxon>Magnoliopsida</taxon>
        <taxon>eudicotyledons</taxon>
        <taxon>Gunneridae</taxon>
        <taxon>Pentapetalae</taxon>
        <taxon>rosids</taxon>
        <taxon>fabids</taxon>
        <taxon>Malpighiales</taxon>
        <taxon>Passifloraceae</taxon>
        <taxon>Turnera</taxon>
    </lineage>
</organism>
<dbReference type="GO" id="GO:0070449">
    <property type="term" value="C:elongin complex"/>
    <property type="evidence" value="ECO:0007669"/>
    <property type="project" value="InterPro"/>
</dbReference>
<dbReference type="PANTHER" id="PTHR47543">
    <property type="entry name" value="OS08G0169600 PROTEIN"/>
    <property type="match status" value="1"/>
</dbReference>
<keyword evidence="3" id="KW-1185">Reference proteome</keyword>
<reference evidence="2" key="2">
    <citation type="journal article" date="2023" name="Plants (Basel)">
        <title>Annotation of the Turnera subulata (Passifloraceae) Draft Genome Reveals the S-Locus Evolved after the Divergence of Turneroideae from Passifloroideae in a Stepwise Manner.</title>
        <authorList>
            <person name="Henning P.M."/>
            <person name="Roalson E.H."/>
            <person name="Mir W."/>
            <person name="McCubbin A.G."/>
            <person name="Shore J.S."/>
        </authorList>
    </citation>
    <scope>NUCLEOTIDE SEQUENCE</scope>
    <source>
        <strain evidence="2">F60SS</strain>
    </source>
</reference>
<name>A0A9Q0J9A2_9ROSI</name>
<dbReference type="InterPro" id="IPR010684">
    <property type="entry name" value="RNA_pol_II_trans_fac_SIII_A"/>
</dbReference>
<reference evidence="2" key="1">
    <citation type="submission" date="2022-02" db="EMBL/GenBank/DDBJ databases">
        <authorList>
            <person name="Henning P.M."/>
            <person name="McCubbin A.G."/>
            <person name="Shore J.S."/>
        </authorList>
    </citation>
    <scope>NUCLEOTIDE SEQUENCE</scope>
    <source>
        <strain evidence="2">F60SS</strain>
        <tissue evidence="2">Leaves</tissue>
    </source>
</reference>
<dbReference type="AlphaFoldDB" id="A0A9Q0J9A2"/>
<feature type="region of interest" description="Disordered" evidence="1">
    <location>
        <begin position="426"/>
        <end position="462"/>
    </location>
</feature>
<gene>
    <name evidence="2" type="ORF">Tsubulata_035168</name>
</gene>
<dbReference type="OrthoDB" id="21513at2759"/>
<evidence type="ECO:0000256" key="1">
    <source>
        <dbReference type="SAM" id="MobiDB-lite"/>
    </source>
</evidence>
<proteinExistence type="predicted"/>
<dbReference type="Gene3D" id="6.10.250.3180">
    <property type="match status" value="1"/>
</dbReference>
<dbReference type="EMBL" id="JAKUCV010005152">
    <property type="protein sequence ID" value="KAJ4832365.1"/>
    <property type="molecule type" value="Genomic_DNA"/>
</dbReference>
<evidence type="ECO:0000313" key="2">
    <source>
        <dbReference type="EMBL" id="KAJ4832365.1"/>
    </source>
</evidence>
<comment type="caution">
    <text evidence="2">The sequence shown here is derived from an EMBL/GenBank/DDBJ whole genome shotgun (WGS) entry which is preliminary data.</text>
</comment>
<dbReference type="Pfam" id="PF06881">
    <property type="entry name" value="Elongin_A"/>
    <property type="match status" value="1"/>
</dbReference>
<sequence>GQAWAALTRIGQARSGVVGSLEVGCCEFFCGCDAVQQCGFLKSTGGEGSYQGGSEDGADSFLTVTGGVGRQLVEGGARGGTRVQVKDQPVAFLRSGLVGASGLRTTERDLTQITDKLWLRFYEKQFGEKNTNIVVERMRRTKVLFTWRELYEAKLKDMAEAEKKAAARLRQLYKKEDDSKSFLNLNCVQEKHSRHSFFTYYHFGLRTALVWKNFTDRRASAMVGELDAMAPVYSSAINLALGLSTNRLLSWCEGRRWGFGVLRQWQVAFLEGQGIGGSLSSLPPTRPSGGTEQQISFGCGLSGSWIVEEYLLSFCVAFLKILTMDGSCQILSFWKDNSECFATQEVYSTFGHWVYEFSEHFMHEPGGKLSRQVRLCTKVPPSSNKRSFWGGNGYNLSNVKSNLMKKAKLDFLKSREVKNIAALKKNAVQRSNSASSSMKPGGFPGNNCASSSKPANSLGRRS</sequence>
<feature type="compositionally biased region" description="Polar residues" evidence="1">
    <location>
        <begin position="428"/>
        <end position="438"/>
    </location>
</feature>
<dbReference type="Proteomes" id="UP001141552">
    <property type="component" value="Unassembled WGS sequence"/>
</dbReference>